<sequence length="931" mass="106144">MKISLLLLWLVLLTPFVYAQDVNIPDEKFLHELIKKGYDTNNDSIIQVSEAEVVTKLNLYQKDIYDFTGLQSFINLEWLDISHNLHLNVKGVPMDFTMMPNLVYLDASVNNFSDVNVTNLSHLDTLDIEQLNLKTCDFTGLEKLKYLNITFNKFETIDLKMFTELLHLDMAYNDLDAVDASPCINLRRLNIGSNGLKSLDVTGLTKLEELYLSKADISELDLSTQESLKRLTFSYTNLPSHYTFDGLPSLEEIYISHNALESIDINHLPKLKTLSCGYNEIKSLDLTGMKSLEKVDCFFNEMDTIILEGCDSLTRLRAWENNYTGIDLSDQKQMFALYLSDNDIKTLDLSSIDSLYYFDAHGNQLTEVDFSHNKNLETIRLQENDLTNIDVSFLHQLHDFDVENNPNLNCLSRLPNSIRDLNYRNTGVQCISNLPTTMVDYLTDLGSSFFFNLDEYQVCLPDNNPNDCPTFPTVYGNVFYDYNKDGVKDDDENNFEGLEITFNPGEQVFTTDENGYYYAILSDTGSFTATVSTPEHFDAVPQTFEVATSDYSDKIIQNIPLQSNKEVNDLYVRIPYFSRARPGFYMRYVVEVLNHGTEQVENIEVTLNIPAFELADSLSDFSVSGETITYTIDKMNVGEMYKIDLWGKTSLDAFGEEVEMIAEVEIDGIEDDNAENNTESVEFIVTGSYDPNDKQARDSITTEEVEAGIPLDYLIRFQNTGTDTAFNVYILDTLSDNLDLETFEVLSVSHDYEAVWYDSNVVVFTFENILIPDSIVDEANSHGYINYQVSPKATLVEGDSIQNTAYIYFDFNKPIVTNTVTTLVYNPPPSEEEEEEEDDDDDDDEEIISSSISELENKILFYPNPVKGNKIIHINSDQLIDVEISNSYGQLVFRKEKISKSFSVNELPSGIYFLRYFVDDANWGVMKLIVE</sequence>
<dbReference type="PANTHER" id="PTHR45712:SF22">
    <property type="entry name" value="INSULIN-LIKE GROWTH FACTOR-BINDING PROTEIN COMPLEX ACID LABILE SUBUNIT"/>
    <property type="match status" value="1"/>
</dbReference>
<dbReference type="Pfam" id="PF18962">
    <property type="entry name" value="Por_Secre_tail"/>
    <property type="match status" value="1"/>
</dbReference>
<dbReference type="AlphaFoldDB" id="A0A1S1YZK1"/>
<dbReference type="InterPro" id="IPR047589">
    <property type="entry name" value="DUF11_rpt"/>
</dbReference>
<dbReference type="Gene3D" id="2.60.40.10">
    <property type="entry name" value="Immunoglobulins"/>
    <property type="match status" value="1"/>
</dbReference>
<keyword evidence="2" id="KW-0677">Repeat</keyword>
<dbReference type="RefSeq" id="WP_044224854.1">
    <property type="nucleotide sequence ID" value="NZ_JRYR02000001.1"/>
</dbReference>
<comment type="caution">
    <text evidence="7">The sequence shown here is derived from an EMBL/GenBank/DDBJ whole genome shotgun (WGS) entry which is preliminary data.</text>
</comment>
<dbReference type="STRING" id="915059.NH26_08310"/>
<dbReference type="Pfam" id="PF24595">
    <property type="entry name" value="DUF7619"/>
    <property type="match status" value="1"/>
</dbReference>
<accession>A0A1S1YZK1</accession>
<dbReference type="PANTHER" id="PTHR45712">
    <property type="entry name" value="AGAP008170-PA"/>
    <property type="match status" value="1"/>
</dbReference>
<feature type="chain" id="PRO_5010251364" description="Secretion system C-terminal sorting domain-containing protein" evidence="4">
    <location>
        <begin position="20"/>
        <end position="931"/>
    </location>
</feature>
<evidence type="ECO:0000256" key="3">
    <source>
        <dbReference type="SAM" id="MobiDB-lite"/>
    </source>
</evidence>
<feature type="domain" description="DUF7619" evidence="6">
    <location>
        <begin position="690"/>
        <end position="822"/>
    </location>
</feature>
<evidence type="ECO:0000313" key="7">
    <source>
        <dbReference type="EMBL" id="OHX66353.1"/>
    </source>
</evidence>
<dbReference type="Gene3D" id="3.80.10.10">
    <property type="entry name" value="Ribonuclease Inhibitor"/>
    <property type="match status" value="2"/>
</dbReference>
<reference evidence="7 8" key="1">
    <citation type="journal article" date="2012" name="Int. J. Syst. Evol. Microbiol.">
        <title>Flammeovirga pacifica sp. nov., isolated from deep-sea sediment.</title>
        <authorList>
            <person name="Xu H."/>
            <person name="Fu Y."/>
            <person name="Yang N."/>
            <person name="Ding Z."/>
            <person name="Lai Q."/>
            <person name="Zeng R."/>
        </authorList>
    </citation>
    <scope>NUCLEOTIDE SEQUENCE [LARGE SCALE GENOMIC DNA]</scope>
    <source>
        <strain evidence="8">DSM 24597 / LMG 26175 / WPAGA1</strain>
    </source>
</reference>
<feature type="domain" description="Secretion system C-terminal sorting" evidence="5">
    <location>
        <begin position="862"/>
        <end position="919"/>
    </location>
</feature>
<evidence type="ECO:0000256" key="1">
    <source>
        <dbReference type="ARBA" id="ARBA00022614"/>
    </source>
</evidence>
<feature type="signal peptide" evidence="4">
    <location>
        <begin position="1"/>
        <end position="19"/>
    </location>
</feature>
<dbReference type="InterPro" id="IPR026444">
    <property type="entry name" value="Secre_tail"/>
</dbReference>
<evidence type="ECO:0000259" key="6">
    <source>
        <dbReference type="Pfam" id="PF24595"/>
    </source>
</evidence>
<dbReference type="InterPro" id="IPR032675">
    <property type="entry name" value="LRR_dom_sf"/>
</dbReference>
<gene>
    <name evidence="7" type="ORF">NH26_08310</name>
</gene>
<dbReference type="SUPFAM" id="SSF52058">
    <property type="entry name" value="L domain-like"/>
    <property type="match status" value="2"/>
</dbReference>
<dbReference type="InterPro" id="IPR050333">
    <property type="entry name" value="SLRP"/>
</dbReference>
<feature type="region of interest" description="Disordered" evidence="3">
    <location>
        <begin position="826"/>
        <end position="845"/>
    </location>
</feature>
<dbReference type="Proteomes" id="UP000179797">
    <property type="component" value="Unassembled WGS sequence"/>
</dbReference>
<name>A0A1S1YZK1_FLAPC</name>
<feature type="compositionally biased region" description="Acidic residues" evidence="3">
    <location>
        <begin position="830"/>
        <end position="845"/>
    </location>
</feature>
<evidence type="ECO:0000259" key="5">
    <source>
        <dbReference type="Pfam" id="PF18962"/>
    </source>
</evidence>
<dbReference type="NCBIfam" id="TIGR04183">
    <property type="entry name" value="Por_Secre_tail"/>
    <property type="match status" value="1"/>
</dbReference>
<dbReference type="NCBIfam" id="TIGR01451">
    <property type="entry name" value="B_ant_repeat"/>
    <property type="match status" value="1"/>
</dbReference>
<evidence type="ECO:0000313" key="8">
    <source>
        <dbReference type="Proteomes" id="UP000179797"/>
    </source>
</evidence>
<keyword evidence="4" id="KW-0732">Signal</keyword>
<dbReference type="OrthoDB" id="923531at2"/>
<organism evidence="7 8">
    <name type="scientific">Flammeovirga pacifica</name>
    <dbReference type="NCBI Taxonomy" id="915059"/>
    <lineage>
        <taxon>Bacteria</taxon>
        <taxon>Pseudomonadati</taxon>
        <taxon>Bacteroidota</taxon>
        <taxon>Cytophagia</taxon>
        <taxon>Cytophagales</taxon>
        <taxon>Flammeovirgaceae</taxon>
        <taxon>Flammeovirga</taxon>
    </lineage>
</organism>
<evidence type="ECO:0000256" key="2">
    <source>
        <dbReference type="ARBA" id="ARBA00022737"/>
    </source>
</evidence>
<dbReference type="InterPro" id="IPR055353">
    <property type="entry name" value="DUF7619"/>
</dbReference>
<dbReference type="EMBL" id="JRYR02000001">
    <property type="protein sequence ID" value="OHX66353.1"/>
    <property type="molecule type" value="Genomic_DNA"/>
</dbReference>
<evidence type="ECO:0008006" key="9">
    <source>
        <dbReference type="Google" id="ProtNLM"/>
    </source>
</evidence>
<protein>
    <recommendedName>
        <fullName evidence="9">Secretion system C-terminal sorting domain-containing protein</fullName>
    </recommendedName>
</protein>
<dbReference type="InterPro" id="IPR013783">
    <property type="entry name" value="Ig-like_fold"/>
</dbReference>
<keyword evidence="1" id="KW-0433">Leucine-rich repeat</keyword>
<keyword evidence="8" id="KW-1185">Reference proteome</keyword>
<proteinExistence type="predicted"/>
<evidence type="ECO:0000256" key="4">
    <source>
        <dbReference type="SAM" id="SignalP"/>
    </source>
</evidence>